<feature type="compositionally biased region" description="Basic and acidic residues" evidence="4">
    <location>
        <begin position="357"/>
        <end position="367"/>
    </location>
</feature>
<feature type="compositionally biased region" description="Basic and acidic residues" evidence="4">
    <location>
        <begin position="225"/>
        <end position="235"/>
    </location>
</feature>
<feature type="transmembrane region" description="Helical" evidence="5">
    <location>
        <begin position="12"/>
        <end position="35"/>
    </location>
</feature>
<proteinExistence type="inferred from homology"/>
<feature type="compositionally biased region" description="Low complexity" evidence="4">
    <location>
        <begin position="195"/>
        <end position="204"/>
    </location>
</feature>
<feature type="compositionally biased region" description="Acidic residues" evidence="4">
    <location>
        <begin position="561"/>
        <end position="573"/>
    </location>
</feature>
<accession>A0AAD9QVW9</accession>
<comment type="similarity">
    <text evidence="2">Belongs to the peptidase C65 family. Otulin subfamily.</text>
</comment>
<feature type="compositionally biased region" description="Basic residues" evidence="4">
    <location>
        <begin position="431"/>
        <end position="440"/>
    </location>
</feature>
<feature type="region of interest" description="Disordered" evidence="4">
    <location>
        <begin position="262"/>
        <end position="289"/>
    </location>
</feature>
<gene>
    <name evidence="6" type="ORF">P5673_007586</name>
</gene>
<comment type="caution">
    <text evidence="6">The sequence shown here is derived from an EMBL/GenBank/DDBJ whole genome shotgun (WGS) entry which is preliminary data.</text>
</comment>
<keyword evidence="5" id="KW-1133">Transmembrane helix</keyword>
<name>A0AAD9QVW9_ACRCE</name>
<dbReference type="GO" id="GO:1990108">
    <property type="term" value="P:protein linear deubiquitination"/>
    <property type="evidence" value="ECO:0007669"/>
    <property type="project" value="TreeGrafter"/>
</dbReference>
<evidence type="ECO:0000313" key="6">
    <source>
        <dbReference type="EMBL" id="KAK2568522.1"/>
    </source>
</evidence>
<feature type="region of interest" description="Disordered" evidence="4">
    <location>
        <begin position="153"/>
        <end position="204"/>
    </location>
</feature>
<feature type="compositionally biased region" description="Polar residues" evidence="4">
    <location>
        <begin position="525"/>
        <end position="535"/>
    </location>
</feature>
<feature type="region of interest" description="Disordered" evidence="4">
    <location>
        <begin position="219"/>
        <end position="247"/>
    </location>
</feature>
<dbReference type="Pfam" id="PF16218">
    <property type="entry name" value="Peptidase_C101"/>
    <property type="match status" value="2"/>
</dbReference>
<evidence type="ECO:0000256" key="5">
    <source>
        <dbReference type="SAM" id="Phobius"/>
    </source>
</evidence>
<dbReference type="EMBL" id="JARQWQ010000012">
    <property type="protein sequence ID" value="KAK2568522.1"/>
    <property type="molecule type" value="Genomic_DNA"/>
</dbReference>
<dbReference type="GO" id="GO:0004843">
    <property type="term" value="F:cysteine-type deubiquitinase activity"/>
    <property type="evidence" value="ECO:0007669"/>
    <property type="project" value="TreeGrafter"/>
</dbReference>
<evidence type="ECO:0000256" key="1">
    <source>
        <dbReference type="ARBA" id="ARBA00004496"/>
    </source>
</evidence>
<dbReference type="InterPro" id="IPR023235">
    <property type="entry name" value="FAM105"/>
</dbReference>
<dbReference type="Proteomes" id="UP001249851">
    <property type="component" value="Unassembled WGS sequence"/>
</dbReference>
<evidence type="ECO:0000256" key="4">
    <source>
        <dbReference type="SAM" id="MobiDB-lite"/>
    </source>
</evidence>
<sequence length="895" mass="100612">MSLVFLSGDDHFLLVLALSVVLCLTVLCLLVRAYGTKYRYRRKEKEIQRPFLKGSRGPRSPRSAVLFGNLFTSVPAGRTPKGHQYVYAHTGKHLRPLVNTSIFNGKPPTSRIAGRSFLADVITSIDQQHHKHLCPVEMEKVLAQRSKEPKVFSTFPYVQEKSKEKQKSNPKGEQDDRQNDTRTKKPLHSTENSRESVASSPSSSTVTCIKLNQLSKPFTHCLKPNPKDKGMDSHKSRSNPKCEEDDTAKACVTTEDFNGKFFDSQNDTTTKKPLHSTENPRESVASSPSSSTVTCIKLKLSNSFTHFLKPNSKDKQMDSHKSRSIFYVDLPSIQGSQDVAHKHGSLWAHSCDEEKQAERAIERDSRKPPVSAKSGMKDNFELTEEASLLSNKTGKGKSSKGFGKVAPPWSSKNQSIKDDDLSVTNNYCRQGKSHKKKERKNSKPIDQRESEACTHKVPKGNDIVTNASKSQVLCKLCGIKLSKPQCFYSLGSLCTDGECCETDSDDVNRHPVGDIDDFPLLPEPQSHQDTGYTSSDDFENDNRSSMKECGSVQEQNKAESDSYDGDYESDNDETGLRLDKMSDDVALKPVVSVGEPIPIKDYALQEWKSDTPTSRTMKKGYDDILSRTKCQYLRRIRGDNYCAIRSVLFQMLAAQCSIKNLFARDKIAKLESIPRSLAEVDHWSFANRLPVAQSEVVETLEKFLAFFKEKSSSSCDRNKYGGIWFMLQMKYSSINRIAGAERASLEEICKVLDISSQPERVEHILSLFNNEPEEFQLLEATKLLMYDAAVQLNKRLSRGEDVPVFSMLLFARDSCESPRDLLLNHLNKTGDTGGLEQVEMCLLGFTLGVVIRVIRPSQVDEEDFMAHYPALEEMPNYTPTVTLVAEDDRHYNVVM</sequence>
<evidence type="ECO:0000256" key="3">
    <source>
        <dbReference type="ARBA" id="ARBA00022490"/>
    </source>
</evidence>
<keyword evidence="5" id="KW-0472">Membrane</keyword>
<feature type="compositionally biased region" description="Basic and acidic residues" evidence="4">
    <location>
        <begin position="160"/>
        <end position="183"/>
    </location>
</feature>
<dbReference type="AlphaFoldDB" id="A0AAD9QVW9"/>
<feature type="compositionally biased region" description="Basic and acidic residues" evidence="4">
    <location>
        <begin position="441"/>
        <end position="454"/>
    </location>
</feature>
<feature type="region of interest" description="Disordered" evidence="4">
    <location>
        <begin position="357"/>
        <end position="454"/>
    </location>
</feature>
<evidence type="ECO:0000313" key="7">
    <source>
        <dbReference type="Proteomes" id="UP001249851"/>
    </source>
</evidence>
<comment type="subcellular location">
    <subcellularLocation>
        <location evidence="1">Cytoplasm</location>
    </subcellularLocation>
</comment>
<dbReference type="PANTHER" id="PTHR33662">
    <property type="entry name" value="OTU DEUBIQUITINASE WITH LINEAR LINKAGE-SPECIFICITY A-RELATED"/>
    <property type="match status" value="1"/>
</dbReference>
<organism evidence="6 7">
    <name type="scientific">Acropora cervicornis</name>
    <name type="common">Staghorn coral</name>
    <dbReference type="NCBI Taxonomy" id="6130"/>
    <lineage>
        <taxon>Eukaryota</taxon>
        <taxon>Metazoa</taxon>
        <taxon>Cnidaria</taxon>
        <taxon>Anthozoa</taxon>
        <taxon>Hexacorallia</taxon>
        <taxon>Scleractinia</taxon>
        <taxon>Astrocoeniina</taxon>
        <taxon>Acroporidae</taxon>
        <taxon>Acropora</taxon>
    </lineage>
</organism>
<keyword evidence="3" id="KW-0963">Cytoplasm</keyword>
<protein>
    <submittedName>
        <fullName evidence="6">Ubiquitin thioesterase otulin</fullName>
    </submittedName>
</protein>
<evidence type="ECO:0000256" key="2">
    <source>
        <dbReference type="ARBA" id="ARBA00010267"/>
    </source>
</evidence>
<dbReference type="PANTHER" id="PTHR33662:SF3">
    <property type="entry name" value="FIBROUS SHEATH CABYR-BINDING PROTEIN-LIKE-RELATED"/>
    <property type="match status" value="1"/>
</dbReference>
<keyword evidence="7" id="KW-1185">Reference proteome</keyword>
<keyword evidence="5" id="KW-0812">Transmembrane</keyword>
<feature type="region of interest" description="Disordered" evidence="4">
    <location>
        <begin position="510"/>
        <end position="575"/>
    </location>
</feature>
<reference evidence="6" key="1">
    <citation type="journal article" date="2023" name="G3 (Bethesda)">
        <title>Whole genome assembly and annotation of the endangered Caribbean coral Acropora cervicornis.</title>
        <authorList>
            <person name="Selwyn J.D."/>
            <person name="Vollmer S.V."/>
        </authorList>
    </citation>
    <scope>NUCLEOTIDE SEQUENCE</scope>
    <source>
        <strain evidence="6">K2</strain>
    </source>
</reference>
<dbReference type="GO" id="GO:0005737">
    <property type="term" value="C:cytoplasm"/>
    <property type="evidence" value="ECO:0007669"/>
    <property type="project" value="UniProtKB-SubCell"/>
</dbReference>
<reference evidence="6" key="2">
    <citation type="journal article" date="2023" name="Science">
        <title>Genomic signatures of disease resistance in endangered staghorn corals.</title>
        <authorList>
            <person name="Vollmer S.V."/>
            <person name="Selwyn J.D."/>
            <person name="Despard B.A."/>
            <person name="Roesel C.L."/>
        </authorList>
    </citation>
    <scope>NUCLEOTIDE SEQUENCE</scope>
    <source>
        <strain evidence="6">K2</strain>
    </source>
</reference>